<evidence type="ECO:0000313" key="2">
    <source>
        <dbReference type="EMBL" id="MBL6455807.1"/>
    </source>
</evidence>
<comment type="similarity">
    <text evidence="1">Belongs to the UPF0065 (bug) family.</text>
</comment>
<dbReference type="EMBL" id="JAEUXJ010000003">
    <property type="protein sequence ID" value="MBL6455807.1"/>
    <property type="molecule type" value="Genomic_DNA"/>
</dbReference>
<dbReference type="RefSeq" id="WP_202825529.1">
    <property type="nucleotide sequence ID" value="NZ_JAEUXJ010000003.1"/>
</dbReference>
<dbReference type="CDD" id="cd07012">
    <property type="entry name" value="PBP2_Bug_TTT"/>
    <property type="match status" value="1"/>
</dbReference>
<dbReference type="Proteomes" id="UP000606490">
    <property type="component" value="Unassembled WGS sequence"/>
</dbReference>
<organism evidence="2 3">
    <name type="scientific">Belnapia mucosa</name>
    <dbReference type="NCBI Taxonomy" id="2804532"/>
    <lineage>
        <taxon>Bacteria</taxon>
        <taxon>Pseudomonadati</taxon>
        <taxon>Pseudomonadota</taxon>
        <taxon>Alphaproteobacteria</taxon>
        <taxon>Acetobacterales</taxon>
        <taxon>Roseomonadaceae</taxon>
        <taxon>Belnapia</taxon>
    </lineage>
</organism>
<dbReference type="Pfam" id="PF03401">
    <property type="entry name" value="TctC"/>
    <property type="match status" value="1"/>
</dbReference>
<gene>
    <name evidence="2" type="ORF">JMJ55_10775</name>
</gene>
<evidence type="ECO:0000256" key="1">
    <source>
        <dbReference type="ARBA" id="ARBA00006987"/>
    </source>
</evidence>
<reference evidence="2 3" key="1">
    <citation type="submission" date="2021-01" db="EMBL/GenBank/DDBJ databases">
        <title>Belnapia mucosa sp. nov. and Belnapia arida sp. nov., isolated from the Tabernas Desert (Almeria, Spain).</title>
        <authorList>
            <person name="Molina-Menor E."/>
            <person name="Vidal-Verdu A."/>
            <person name="Calonge A."/>
            <person name="Satari L."/>
            <person name="Pereto Magraner J."/>
            <person name="Porcar Miralles M."/>
        </authorList>
    </citation>
    <scope>NUCLEOTIDE SEQUENCE [LARGE SCALE GENOMIC DNA]</scope>
    <source>
        <strain evidence="2 3">T6</strain>
    </source>
</reference>
<dbReference type="SUPFAM" id="SSF53850">
    <property type="entry name" value="Periplasmic binding protein-like II"/>
    <property type="match status" value="1"/>
</dbReference>
<evidence type="ECO:0000313" key="3">
    <source>
        <dbReference type="Proteomes" id="UP000606490"/>
    </source>
</evidence>
<dbReference type="PANTHER" id="PTHR42928:SF5">
    <property type="entry name" value="BLR1237 PROTEIN"/>
    <property type="match status" value="1"/>
</dbReference>
<accession>A0ABS1V283</accession>
<keyword evidence="3" id="KW-1185">Reference proteome</keyword>
<dbReference type="InterPro" id="IPR005064">
    <property type="entry name" value="BUG"/>
</dbReference>
<dbReference type="InterPro" id="IPR042100">
    <property type="entry name" value="Bug_dom1"/>
</dbReference>
<dbReference type="PANTHER" id="PTHR42928">
    <property type="entry name" value="TRICARBOXYLATE-BINDING PROTEIN"/>
    <property type="match status" value="1"/>
</dbReference>
<sequence>MRIVVPFAAGTSSDVQARLIAARMGDQLGQTFVVENRAGAGGTLGGEVVAKARPDGYTLLLGSNGPLVNNPVLQARMPYDAAADFEPVALLSRSPLTLSVRADSAWHSVADLTAAAKAQPGAISIGSSGQGSATHFLIEQLMAQAGIRLSHVPYRGSSLSVPDLIAGNIRLVMAEFSTVLPLWQDGRIRILAVSTATRSALAPAVPTLIESGLPHLTGGSWAALVAPAGTPAPVIGILARAAAAVLEDPGYRERQAEVGAQLADPAERSPTGLAAFLAAERQRIRRTAEVAGIRPE</sequence>
<dbReference type="Gene3D" id="3.40.190.150">
    <property type="entry name" value="Bordetella uptake gene, domain 1"/>
    <property type="match status" value="1"/>
</dbReference>
<comment type="caution">
    <text evidence="2">The sequence shown here is derived from an EMBL/GenBank/DDBJ whole genome shotgun (WGS) entry which is preliminary data.</text>
</comment>
<dbReference type="PIRSF" id="PIRSF017082">
    <property type="entry name" value="YflP"/>
    <property type="match status" value="1"/>
</dbReference>
<proteinExistence type="inferred from homology"/>
<protein>
    <submittedName>
        <fullName evidence="2">Tripartite tricarboxylate transporter substrate binding protein</fullName>
    </submittedName>
</protein>
<dbReference type="Gene3D" id="3.40.190.10">
    <property type="entry name" value="Periplasmic binding protein-like II"/>
    <property type="match status" value="1"/>
</dbReference>
<name>A0ABS1V283_9PROT</name>